<comment type="subcellular location">
    <subcellularLocation>
        <location evidence="7">Cytoplasm</location>
    </subcellularLocation>
</comment>
<dbReference type="AlphaFoldDB" id="A0A2S4JFH0"/>
<comment type="caution">
    <text evidence="10">The sequence shown here is derived from an EMBL/GenBank/DDBJ whole genome shotgun (WGS) entry which is preliminary data.</text>
</comment>
<dbReference type="Gene3D" id="2.40.50.140">
    <property type="entry name" value="Nucleic acid-binding proteins"/>
    <property type="match status" value="1"/>
</dbReference>
<dbReference type="InterPro" id="IPR009019">
    <property type="entry name" value="KH_sf_prok-type"/>
</dbReference>
<dbReference type="Gene3D" id="1.10.150.20">
    <property type="entry name" value="5' to 3' exonuclease, C-terminal subdomain"/>
    <property type="match status" value="1"/>
</dbReference>
<dbReference type="Pfam" id="PF26594">
    <property type="entry name" value="KH_NusA_2nd"/>
    <property type="match status" value="1"/>
</dbReference>
<organism evidence="10 11">
    <name type="scientific">Alkalispirochaeta sphaeroplastigenens</name>
    <dbReference type="NCBI Taxonomy" id="1187066"/>
    <lineage>
        <taxon>Bacteria</taxon>
        <taxon>Pseudomonadati</taxon>
        <taxon>Spirochaetota</taxon>
        <taxon>Spirochaetia</taxon>
        <taxon>Spirochaetales</taxon>
        <taxon>Spirochaetaceae</taxon>
        <taxon>Alkalispirochaeta</taxon>
    </lineage>
</organism>
<dbReference type="CDD" id="cd22529">
    <property type="entry name" value="KH-II_NusA_rpt2"/>
    <property type="match status" value="1"/>
</dbReference>
<evidence type="ECO:0000259" key="9">
    <source>
        <dbReference type="PROSITE" id="PS50126"/>
    </source>
</evidence>
<sequence>MATGLADAIRAVVNDKGISEELLISVIEDFLLAAYKRTFGHDENAVVQFSDDGTEVTLYAQKKIVDDLEDEVTEISLEDALLLNDECEVGDELLIEINPQDFDRVAIQTAKQRARQRIREIQKDTLYSEFIDKVGELVIGYVQRERNGNVFIDLGKAEGILPKRYQSPREIYRPNDRIKALIVDVAKSGTGLQIALSRTHTDLVKRIFEIEVPEIYGKTVEIVRIVREAGYRTKIAVASNREDVDPVGACVGLRGVRIQAIVRELEGEKIDILKYDSDPRMLIKNALSPAEVSNVIILDEARRQALAVVPEEQLSLAIGKQGLNVRLANRLADWNIDVKTPDQLDDLDLAAESKRAMSMLFGDSDSTEEEITDIAELPGISQEMVTILKDNDLTLIEEVVGLSAEDLGELQGMTPAIAEDLGKIIADNVEIVEQDASYEDDYDEEDDYDDYDDESEDSEEDEQEDDDEEGEIISSIAELPGITGEIIEKLRIAGIVELEELITLDPATAGSIEGLDSEEAETIRMILTEFVEIVEPEDEAAQDE</sequence>
<dbReference type="Gene3D" id="3.30.1480.10">
    <property type="entry name" value="NusA, N-terminal domain"/>
    <property type="match status" value="1"/>
</dbReference>
<dbReference type="GO" id="GO:0000166">
    <property type="term" value="F:nucleotide binding"/>
    <property type="evidence" value="ECO:0007669"/>
    <property type="project" value="InterPro"/>
</dbReference>
<keyword evidence="3 7" id="KW-0889">Transcription antitermination</keyword>
<evidence type="ECO:0000256" key="6">
    <source>
        <dbReference type="ARBA" id="ARBA00023163"/>
    </source>
</evidence>
<dbReference type="OrthoDB" id="9807233at2"/>
<evidence type="ECO:0000256" key="2">
    <source>
        <dbReference type="ARBA" id="ARBA00022490"/>
    </source>
</evidence>
<dbReference type="GO" id="GO:0006353">
    <property type="term" value="P:DNA-templated transcription termination"/>
    <property type="evidence" value="ECO:0007669"/>
    <property type="project" value="UniProtKB-UniRule"/>
</dbReference>
<dbReference type="GO" id="GO:0003700">
    <property type="term" value="F:DNA-binding transcription factor activity"/>
    <property type="evidence" value="ECO:0007669"/>
    <property type="project" value="InterPro"/>
</dbReference>
<feature type="domain" description="S1 motif" evidence="9">
    <location>
        <begin position="135"/>
        <end position="199"/>
    </location>
</feature>
<dbReference type="HAMAP" id="MF_00945_B">
    <property type="entry name" value="NusA_B"/>
    <property type="match status" value="1"/>
</dbReference>
<gene>
    <name evidence="7" type="primary">nusA</name>
    <name evidence="10" type="ORF">AU468_14100</name>
</gene>
<dbReference type="InterPro" id="IPR012340">
    <property type="entry name" value="NA-bd_OB-fold"/>
</dbReference>
<keyword evidence="1 7" id="KW-0806">Transcription termination</keyword>
<keyword evidence="2 7" id="KW-0963">Cytoplasm</keyword>
<dbReference type="Gene3D" id="3.30.300.20">
    <property type="match status" value="2"/>
</dbReference>
<comment type="subunit">
    <text evidence="7">Monomer. Binds directly to the core enzyme of the DNA-dependent RNA polymerase and to nascent RNA.</text>
</comment>
<dbReference type="PANTHER" id="PTHR22648:SF0">
    <property type="entry name" value="TRANSCRIPTION TERMINATION_ANTITERMINATION PROTEIN NUSA"/>
    <property type="match status" value="1"/>
</dbReference>
<dbReference type="SUPFAM" id="SSF50249">
    <property type="entry name" value="Nucleic acid-binding proteins"/>
    <property type="match status" value="1"/>
</dbReference>
<evidence type="ECO:0000256" key="5">
    <source>
        <dbReference type="ARBA" id="ARBA00023015"/>
    </source>
</evidence>
<keyword evidence="10" id="KW-0648">Protein biosynthesis</keyword>
<keyword evidence="6 7" id="KW-0804">Transcription</keyword>
<dbReference type="InterPro" id="IPR010995">
    <property type="entry name" value="DNA_repair_Rad51/TF_NusA_a-hlx"/>
</dbReference>
<dbReference type="Pfam" id="PF00575">
    <property type="entry name" value="S1"/>
    <property type="match status" value="1"/>
</dbReference>
<dbReference type="InterPro" id="IPR058582">
    <property type="entry name" value="KH_NusA_2nd"/>
</dbReference>
<dbReference type="NCBIfam" id="TIGR01953">
    <property type="entry name" value="NusA"/>
    <property type="match status" value="1"/>
</dbReference>
<accession>A0A2S4JFH0</accession>
<proteinExistence type="inferred from homology"/>
<dbReference type="RefSeq" id="WP_018525225.1">
    <property type="nucleotide sequence ID" value="NZ_LPWH01000126.1"/>
</dbReference>
<dbReference type="FunFam" id="3.30.300.20:FF:000002">
    <property type="entry name" value="Transcription termination/antitermination protein NusA"/>
    <property type="match status" value="1"/>
</dbReference>
<evidence type="ECO:0000256" key="4">
    <source>
        <dbReference type="ARBA" id="ARBA00022884"/>
    </source>
</evidence>
<dbReference type="Pfam" id="PF13184">
    <property type="entry name" value="KH_NusA_1st"/>
    <property type="match status" value="1"/>
</dbReference>
<dbReference type="GO" id="GO:0005829">
    <property type="term" value="C:cytosol"/>
    <property type="evidence" value="ECO:0007669"/>
    <property type="project" value="TreeGrafter"/>
</dbReference>
<dbReference type="InterPro" id="IPR015946">
    <property type="entry name" value="KH_dom-like_a/b"/>
</dbReference>
<dbReference type="SUPFAM" id="SSF69705">
    <property type="entry name" value="Transcription factor NusA, N-terminal domain"/>
    <property type="match status" value="1"/>
</dbReference>
<dbReference type="GO" id="GO:0003746">
    <property type="term" value="F:translation elongation factor activity"/>
    <property type="evidence" value="ECO:0007669"/>
    <property type="project" value="UniProtKB-KW"/>
</dbReference>
<dbReference type="CDD" id="cd04455">
    <property type="entry name" value="S1_NusA"/>
    <property type="match status" value="1"/>
</dbReference>
<evidence type="ECO:0000313" key="10">
    <source>
        <dbReference type="EMBL" id="POQ98239.1"/>
    </source>
</evidence>
<comment type="function">
    <text evidence="7">Participates in both transcription termination and antitermination.</text>
</comment>
<dbReference type="InterPro" id="IPR003029">
    <property type="entry name" value="S1_domain"/>
</dbReference>
<evidence type="ECO:0000256" key="3">
    <source>
        <dbReference type="ARBA" id="ARBA00022814"/>
    </source>
</evidence>
<dbReference type="PANTHER" id="PTHR22648">
    <property type="entry name" value="TRANSCRIPTION TERMINATION FACTOR NUSA"/>
    <property type="match status" value="1"/>
</dbReference>
<dbReference type="InterPro" id="IPR036555">
    <property type="entry name" value="NusA_N_sf"/>
</dbReference>
<evidence type="ECO:0000256" key="7">
    <source>
        <dbReference type="HAMAP-Rule" id="MF_00945"/>
    </source>
</evidence>
<dbReference type="PROSITE" id="PS50126">
    <property type="entry name" value="S1"/>
    <property type="match status" value="1"/>
</dbReference>
<keyword evidence="4 7" id="KW-0694">RNA-binding</keyword>
<dbReference type="InterPro" id="IPR030842">
    <property type="entry name" value="TF_NusA_bacterial"/>
</dbReference>
<evidence type="ECO:0000256" key="1">
    <source>
        <dbReference type="ARBA" id="ARBA00022472"/>
    </source>
</evidence>
<evidence type="ECO:0000313" key="11">
    <source>
        <dbReference type="Proteomes" id="UP000237350"/>
    </source>
</evidence>
<dbReference type="SMART" id="SM00316">
    <property type="entry name" value="S1"/>
    <property type="match status" value="1"/>
</dbReference>
<dbReference type="CDD" id="cd02134">
    <property type="entry name" value="KH-II_NusA_rpt1"/>
    <property type="match status" value="1"/>
</dbReference>
<dbReference type="Proteomes" id="UP000237350">
    <property type="component" value="Unassembled WGS sequence"/>
</dbReference>
<dbReference type="EMBL" id="LPWH01000126">
    <property type="protein sequence ID" value="POQ98239.1"/>
    <property type="molecule type" value="Genomic_DNA"/>
</dbReference>
<protein>
    <recommendedName>
        <fullName evidence="7">Transcription termination/antitermination protein NusA</fullName>
    </recommendedName>
</protein>
<dbReference type="FunFam" id="3.30.300.20:FF:000005">
    <property type="entry name" value="Transcription termination/antitermination protein NusA"/>
    <property type="match status" value="1"/>
</dbReference>
<dbReference type="Pfam" id="PF08529">
    <property type="entry name" value="NusA_N"/>
    <property type="match status" value="1"/>
</dbReference>
<keyword evidence="11" id="KW-1185">Reference proteome</keyword>
<comment type="similarity">
    <text evidence="7">Belongs to the NusA family.</text>
</comment>
<dbReference type="SUPFAM" id="SSF54814">
    <property type="entry name" value="Prokaryotic type KH domain (KH-domain type II)"/>
    <property type="match status" value="2"/>
</dbReference>
<dbReference type="GO" id="GO:0031564">
    <property type="term" value="P:transcription antitermination"/>
    <property type="evidence" value="ECO:0007669"/>
    <property type="project" value="UniProtKB-UniRule"/>
</dbReference>
<reference evidence="11" key="1">
    <citation type="submission" date="2015-12" db="EMBL/GenBank/DDBJ databases">
        <authorList>
            <person name="Lodha T.D."/>
            <person name="Chintalapati S."/>
            <person name="Chintalapati V.R."/>
            <person name="Sravanthi T."/>
        </authorList>
    </citation>
    <scope>NUCLEOTIDE SEQUENCE [LARGE SCALE GENOMIC DNA]</scope>
    <source>
        <strain evidence="11">JC133</strain>
    </source>
</reference>
<evidence type="ECO:0000256" key="8">
    <source>
        <dbReference type="SAM" id="MobiDB-lite"/>
    </source>
</evidence>
<feature type="region of interest" description="Disordered" evidence="8">
    <location>
        <begin position="433"/>
        <end position="471"/>
    </location>
</feature>
<dbReference type="GO" id="GO:0003723">
    <property type="term" value="F:RNA binding"/>
    <property type="evidence" value="ECO:0007669"/>
    <property type="project" value="UniProtKB-UniRule"/>
</dbReference>
<dbReference type="InterPro" id="IPR013735">
    <property type="entry name" value="TF_NusA_N"/>
</dbReference>
<keyword evidence="5 7" id="KW-0805">Transcription regulation</keyword>
<dbReference type="InterPro" id="IPR010213">
    <property type="entry name" value="TF_NusA"/>
</dbReference>
<name>A0A2S4JFH0_9SPIO</name>
<keyword evidence="10" id="KW-0251">Elongation factor</keyword>
<dbReference type="InterPro" id="IPR025249">
    <property type="entry name" value="TF_NusA_KH_1st"/>
</dbReference>
<dbReference type="SUPFAM" id="SSF47794">
    <property type="entry name" value="Rad51 N-terminal domain-like"/>
    <property type="match status" value="2"/>
</dbReference>